<name>J3NSI7_GAET3</name>
<sequence>MESSKGKGTGEARNFMGGCEVLKKATGWEVEEGTLKSGVSAEEREEVLQTAIRERASSRPAAWGSRRGEAGARASTSRAPGVPAVTPTLVEGAKRPGALILRRAARVGRARDLIGHISLCQSIQSAKLRWVDPAEQGPGESEPSFASSAAWPMRARIAKPVPPWWNVRPSPSILLTPVDRWQAVSQRALCQVSQSADMTCRETGVPSAMWLGNPGGLLIRGGQRWDLFEKERLAAAKKPLCKPPIPTSSDSPPSYSHPSHANIAIWIVALSLACRMKDGKEPAKHVGVGLPAQSISHLDIGAWEDARAAMV</sequence>
<dbReference type="AlphaFoldDB" id="J3NSI7"/>
<reference evidence="4" key="1">
    <citation type="submission" date="2010-07" db="EMBL/GenBank/DDBJ databases">
        <title>The genome sequence of Gaeumannomyces graminis var. tritici strain R3-111a-1.</title>
        <authorList>
            <consortium name="The Broad Institute Genome Sequencing Platform"/>
            <person name="Ma L.-J."/>
            <person name="Dead R."/>
            <person name="Young S."/>
            <person name="Zeng Q."/>
            <person name="Koehrsen M."/>
            <person name="Alvarado L."/>
            <person name="Berlin A."/>
            <person name="Chapman S.B."/>
            <person name="Chen Z."/>
            <person name="Freedman E."/>
            <person name="Gellesch M."/>
            <person name="Goldberg J."/>
            <person name="Griggs A."/>
            <person name="Gujja S."/>
            <person name="Heilman E.R."/>
            <person name="Heiman D."/>
            <person name="Hepburn T."/>
            <person name="Howarth C."/>
            <person name="Jen D."/>
            <person name="Larson L."/>
            <person name="Mehta T."/>
            <person name="Neiman D."/>
            <person name="Pearson M."/>
            <person name="Roberts A."/>
            <person name="Saif S."/>
            <person name="Shea T."/>
            <person name="Shenoy N."/>
            <person name="Sisk P."/>
            <person name="Stolte C."/>
            <person name="Sykes S."/>
            <person name="Walk T."/>
            <person name="White J."/>
            <person name="Yandava C."/>
            <person name="Haas B."/>
            <person name="Nusbaum C."/>
            <person name="Birren B."/>
        </authorList>
    </citation>
    <scope>NUCLEOTIDE SEQUENCE [LARGE SCALE GENOMIC DNA]</scope>
    <source>
        <strain evidence="4">R3-111a-1</strain>
    </source>
</reference>
<organism evidence="2">
    <name type="scientific">Gaeumannomyces tritici (strain R3-111a-1)</name>
    <name type="common">Wheat and barley take-all root rot fungus</name>
    <name type="synonym">Gaeumannomyces graminis var. tritici</name>
    <dbReference type="NCBI Taxonomy" id="644352"/>
    <lineage>
        <taxon>Eukaryota</taxon>
        <taxon>Fungi</taxon>
        <taxon>Dikarya</taxon>
        <taxon>Ascomycota</taxon>
        <taxon>Pezizomycotina</taxon>
        <taxon>Sordariomycetes</taxon>
        <taxon>Sordariomycetidae</taxon>
        <taxon>Magnaporthales</taxon>
        <taxon>Magnaporthaceae</taxon>
        <taxon>Gaeumannomyces</taxon>
    </lineage>
</organism>
<reference evidence="3" key="5">
    <citation type="submission" date="2018-04" db="UniProtKB">
        <authorList>
            <consortium name="EnsemblFungi"/>
        </authorList>
    </citation>
    <scope>IDENTIFICATION</scope>
    <source>
        <strain evidence="3">R3-111a-1</strain>
    </source>
</reference>
<evidence type="ECO:0000313" key="2">
    <source>
        <dbReference type="EMBL" id="EJT79150.1"/>
    </source>
</evidence>
<keyword evidence="4" id="KW-1185">Reference proteome</keyword>
<reference evidence="2" key="2">
    <citation type="submission" date="2010-07" db="EMBL/GenBank/DDBJ databases">
        <authorList>
            <consortium name="The Broad Institute Genome Sequencing Platform"/>
            <consortium name="Broad Institute Genome Sequencing Center for Infectious Disease"/>
            <person name="Ma L.-J."/>
            <person name="Dead R."/>
            <person name="Young S."/>
            <person name="Zeng Q."/>
            <person name="Koehrsen M."/>
            <person name="Alvarado L."/>
            <person name="Berlin A."/>
            <person name="Chapman S.B."/>
            <person name="Chen Z."/>
            <person name="Freedman E."/>
            <person name="Gellesch M."/>
            <person name="Goldberg J."/>
            <person name="Griggs A."/>
            <person name="Gujja S."/>
            <person name="Heilman E.R."/>
            <person name="Heiman D."/>
            <person name="Hepburn T."/>
            <person name="Howarth C."/>
            <person name="Jen D."/>
            <person name="Larson L."/>
            <person name="Mehta T."/>
            <person name="Neiman D."/>
            <person name="Pearson M."/>
            <person name="Roberts A."/>
            <person name="Saif S."/>
            <person name="Shea T."/>
            <person name="Shenoy N."/>
            <person name="Sisk P."/>
            <person name="Stolte C."/>
            <person name="Sykes S."/>
            <person name="Walk T."/>
            <person name="White J."/>
            <person name="Yandava C."/>
            <person name="Haas B."/>
            <person name="Nusbaum C."/>
            <person name="Birren B."/>
        </authorList>
    </citation>
    <scope>NUCLEOTIDE SEQUENCE</scope>
    <source>
        <strain evidence="2">R3-111a-1</strain>
    </source>
</reference>
<evidence type="ECO:0000313" key="4">
    <source>
        <dbReference type="Proteomes" id="UP000006039"/>
    </source>
</evidence>
<dbReference type="GeneID" id="20344696"/>
<accession>J3NSI7</accession>
<reference evidence="3" key="4">
    <citation type="journal article" date="2015" name="G3 (Bethesda)">
        <title>Genome sequences of three phytopathogenic species of the Magnaporthaceae family of fungi.</title>
        <authorList>
            <person name="Okagaki L.H."/>
            <person name="Nunes C.C."/>
            <person name="Sailsbery J."/>
            <person name="Clay B."/>
            <person name="Brown D."/>
            <person name="John T."/>
            <person name="Oh Y."/>
            <person name="Young N."/>
            <person name="Fitzgerald M."/>
            <person name="Haas B.J."/>
            <person name="Zeng Q."/>
            <person name="Young S."/>
            <person name="Adiconis X."/>
            <person name="Fan L."/>
            <person name="Levin J.Z."/>
            <person name="Mitchell T.K."/>
            <person name="Okubara P.A."/>
            <person name="Farman M.L."/>
            <person name="Kohn L.M."/>
            <person name="Birren B."/>
            <person name="Ma L.-J."/>
            <person name="Dean R.A."/>
        </authorList>
    </citation>
    <scope>NUCLEOTIDE SEQUENCE</scope>
    <source>
        <strain evidence="3">R3-111a-1</strain>
    </source>
</reference>
<reference evidence="2" key="3">
    <citation type="submission" date="2010-09" db="EMBL/GenBank/DDBJ databases">
        <title>Annotation of Gaeumannomyces graminis var. tritici R3-111a-1.</title>
        <authorList>
            <consortium name="The Broad Institute Genome Sequencing Platform"/>
            <person name="Ma L.-J."/>
            <person name="Dead R."/>
            <person name="Young S.K."/>
            <person name="Zeng Q."/>
            <person name="Gargeya S."/>
            <person name="Fitzgerald M."/>
            <person name="Haas B."/>
            <person name="Abouelleil A."/>
            <person name="Alvarado L."/>
            <person name="Arachchi H.M."/>
            <person name="Berlin A."/>
            <person name="Brown A."/>
            <person name="Chapman S.B."/>
            <person name="Chen Z."/>
            <person name="Dunbar C."/>
            <person name="Freedman E."/>
            <person name="Gearin G."/>
            <person name="Gellesch M."/>
            <person name="Goldberg J."/>
            <person name="Griggs A."/>
            <person name="Gujja S."/>
            <person name="Heiman D."/>
            <person name="Howarth C."/>
            <person name="Larson L."/>
            <person name="Lui A."/>
            <person name="MacDonald P.J.P."/>
            <person name="Mehta T."/>
            <person name="Montmayeur A."/>
            <person name="Murphy C."/>
            <person name="Neiman D."/>
            <person name="Pearson M."/>
            <person name="Priest M."/>
            <person name="Roberts A."/>
            <person name="Saif S."/>
            <person name="Shea T."/>
            <person name="Shenoy N."/>
            <person name="Sisk P."/>
            <person name="Stolte C."/>
            <person name="Sykes S."/>
            <person name="Yandava C."/>
            <person name="Wortman J."/>
            <person name="Nusbaum C."/>
            <person name="Birren B."/>
        </authorList>
    </citation>
    <scope>NUCLEOTIDE SEQUENCE</scope>
    <source>
        <strain evidence="2">R3-111a-1</strain>
    </source>
</reference>
<dbReference type="HOGENOM" id="CLU_894410_0_0_1"/>
<dbReference type="Proteomes" id="UP000006039">
    <property type="component" value="Unassembled WGS sequence"/>
</dbReference>
<dbReference type="EMBL" id="GL385396">
    <property type="protein sequence ID" value="EJT79150.1"/>
    <property type="molecule type" value="Genomic_DNA"/>
</dbReference>
<dbReference type="EnsemblFungi" id="EJT79150">
    <property type="protein sequence ID" value="EJT79150"/>
    <property type="gene ID" value="GGTG_04238"/>
</dbReference>
<dbReference type="RefSeq" id="XP_009220295.1">
    <property type="nucleotide sequence ID" value="XM_009222031.1"/>
</dbReference>
<evidence type="ECO:0000256" key="1">
    <source>
        <dbReference type="SAM" id="MobiDB-lite"/>
    </source>
</evidence>
<gene>
    <name evidence="3" type="primary">20344696</name>
    <name evidence="2" type="ORF">GGTG_04238</name>
</gene>
<feature type="region of interest" description="Disordered" evidence="1">
    <location>
        <begin position="56"/>
        <end position="83"/>
    </location>
</feature>
<dbReference type="VEuPathDB" id="FungiDB:GGTG_04238"/>
<evidence type="ECO:0000313" key="3">
    <source>
        <dbReference type="EnsemblFungi" id="EJT79150"/>
    </source>
</evidence>
<proteinExistence type="predicted"/>
<protein>
    <submittedName>
        <fullName evidence="2 3">Uncharacterized protein</fullName>
    </submittedName>
</protein>